<sequence length="186" mass="21304">MDRRRPLRCPGRRVDRVTQVTEWLDVVNGHDEVIGQATREDAYARGLTVRVINAFLINRAGQLWIPRRTAHKRLFPGCLDMSVGGHVEHGETYEQAFRRETQEELNLNVNDLPWQQIAKLGPRDGLSAFMHVYELRRDDPPAFNPDDFSSAQWLTPTELVHRIEQGDPAKGDLKRLVQLCYGVGHA</sequence>
<evidence type="ECO:0000256" key="1">
    <source>
        <dbReference type="ARBA" id="ARBA00022801"/>
    </source>
</evidence>
<dbReference type="SUPFAM" id="SSF55811">
    <property type="entry name" value="Nudix"/>
    <property type="match status" value="1"/>
</dbReference>
<dbReference type="Gene3D" id="3.90.79.10">
    <property type="entry name" value="Nucleoside Triphosphate Pyrophosphohydrolase"/>
    <property type="match status" value="1"/>
</dbReference>
<gene>
    <name evidence="3" type="ORF">CBQ26_16000</name>
</gene>
<dbReference type="Pfam" id="PF00293">
    <property type="entry name" value="NUDIX"/>
    <property type="match status" value="1"/>
</dbReference>
<dbReference type="EMBL" id="NHMK01000025">
    <property type="protein sequence ID" value="OWL94357.1"/>
    <property type="molecule type" value="Genomic_DNA"/>
</dbReference>
<proteinExistence type="predicted"/>
<protein>
    <submittedName>
        <fullName evidence="3">NUDIX hydrolase</fullName>
    </submittedName>
</protein>
<comment type="caution">
    <text evidence="3">The sequence shown here is derived from an EMBL/GenBank/DDBJ whole genome shotgun (WGS) entry which is preliminary data.</text>
</comment>
<dbReference type="CDD" id="cd24154">
    <property type="entry name" value="NUDIX_DR0079"/>
    <property type="match status" value="1"/>
</dbReference>
<dbReference type="AlphaFoldDB" id="A0A246BGL7"/>
<evidence type="ECO:0000313" key="3">
    <source>
        <dbReference type="EMBL" id="OWL94357.1"/>
    </source>
</evidence>
<dbReference type="SMR" id="A0A246BGL7"/>
<dbReference type="PROSITE" id="PS51462">
    <property type="entry name" value="NUDIX"/>
    <property type="match status" value="1"/>
</dbReference>
<accession>A0A246BGL7</accession>
<organism evidence="3 4">
    <name type="scientific">Deinococcus indicus</name>
    <dbReference type="NCBI Taxonomy" id="223556"/>
    <lineage>
        <taxon>Bacteria</taxon>
        <taxon>Thermotogati</taxon>
        <taxon>Deinococcota</taxon>
        <taxon>Deinococci</taxon>
        <taxon>Deinococcales</taxon>
        <taxon>Deinococcaceae</taxon>
        <taxon>Deinococcus</taxon>
    </lineage>
</organism>
<dbReference type="Proteomes" id="UP000197208">
    <property type="component" value="Unassembled WGS sequence"/>
</dbReference>
<dbReference type="GO" id="GO:0016787">
    <property type="term" value="F:hydrolase activity"/>
    <property type="evidence" value="ECO:0007669"/>
    <property type="project" value="UniProtKB-KW"/>
</dbReference>
<evidence type="ECO:0000313" key="4">
    <source>
        <dbReference type="Proteomes" id="UP000197208"/>
    </source>
</evidence>
<evidence type="ECO:0000259" key="2">
    <source>
        <dbReference type="PROSITE" id="PS51462"/>
    </source>
</evidence>
<keyword evidence="4" id="KW-1185">Reference proteome</keyword>
<dbReference type="InterPro" id="IPR015797">
    <property type="entry name" value="NUDIX_hydrolase-like_dom_sf"/>
</dbReference>
<reference evidence="3 4" key="1">
    <citation type="submission" date="2017-05" db="EMBL/GenBank/DDBJ databases">
        <title>De novo genome assembly of Deniococcus indicus strain DR1.</title>
        <authorList>
            <person name="Chauhan D."/>
            <person name="Yennamalli R.M."/>
            <person name="Priyadarshini R."/>
        </authorList>
    </citation>
    <scope>NUCLEOTIDE SEQUENCE [LARGE SCALE GENOMIC DNA]</scope>
    <source>
        <strain evidence="3 4">DR1</strain>
    </source>
</reference>
<dbReference type="PANTHER" id="PTHR10885:SF0">
    <property type="entry name" value="ISOPENTENYL-DIPHOSPHATE DELTA-ISOMERASE"/>
    <property type="match status" value="1"/>
</dbReference>
<dbReference type="InterPro" id="IPR020084">
    <property type="entry name" value="NUDIX_hydrolase_CS"/>
</dbReference>
<dbReference type="InterPro" id="IPR000086">
    <property type="entry name" value="NUDIX_hydrolase_dom"/>
</dbReference>
<dbReference type="PANTHER" id="PTHR10885">
    <property type="entry name" value="ISOPENTENYL-DIPHOSPHATE DELTA-ISOMERASE"/>
    <property type="match status" value="1"/>
</dbReference>
<keyword evidence="1 3" id="KW-0378">Hydrolase</keyword>
<feature type="domain" description="Nudix hydrolase" evidence="2">
    <location>
        <begin position="47"/>
        <end position="181"/>
    </location>
</feature>
<dbReference type="PROSITE" id="PS00893">
    <property type="entry name" value="NUDIX_BOX"/>
    <property type="match status" value="1"/>
</dbReference>
<name>A0A246BGL7_9DEIO</name>